<dbReference type="InterPro" id="IPR002772">
    <property type="entry name" value="Glyco_hydro_3_C"/>
</dbReference>
<dbReference type="EC" id="3.2.1.21" evidence="4"/>
<dbReference type="Gene3D" id="3.40.50.1700">
    <property type="entry name" value="Glycoside hydrolase family 3 C-terminal domain"/>
    <property type="match status" value="1"/>
</dbReference>
<dbReference type="InterPro" id="IPR017853">
    <property type="entry name" value="GH"/>
</dbReference>
<proteinExistence type="inferred from homology"/>
<dbReference type="Pfam" id="PF00933">
    <property type="entry name" value="Glyco_hydro_3"/>
    <property type="match status" value="1"/>
</dbReference>
<evidence type="ECO:0000256" key="10">
    <source>
        <dbReference type="SAM" id="SignalP"/>
    </source>
</evidence>
<dbReference type="PANTHER" id="PTHR30620:SF16">
    <property type="entry name" value="LYSOSOMAL BETA GLUCOSIDASE"/>
    <property type="match status" value="1"/>
</dbReference>
<dbReference type="EMBL" id="SACK01000008">
    <property type="protein sequence ID" value="RVT98328.1"/>
    <property type="molecule type" value="Genomic_DNA"/>
</dbReference>
<dbReference type="InterPro" id="IPR051915">
    <property type="entry name" value="Cellulose_Degrad_GH3"/>
</dbReference>
<dbReference type="Pfam" id="PF14310">
    <property type="entry name" value="Fn3-like"/>
    <property type="match status" value="1"/>
</dbReference>
<evidence type="ECO:0000313" key="12">
    <source>
        <dbReference type="EMBL" id="RVT98328.1"/>
    </source>
</evidence>
<sequence length="757" mass="83046">MKLPKIIIASCLAFSGYSALAQAPGNAKMDAYIKNLMAKMTLEEKIGQLNLPSIGFDVTGPILSQGVEEKIEKGLVGGVFNTYTPNAVRKLQELAIKKSRLKIPLLFGYDVIHGHRTIFPIPLGLAATWDLPLIEKTAHAAAVESTADGINWVFSPMVDIARDPRWGRVSEGAGEDTWLGSKIAGAMVRGYQGNNLRSDEAVLACVKHFALYGAVESGRDYNVVDMSMRKMTETYLPPYKAAVDAGVATVMSSFNEINGVPAAANHWLLTDLLRKQWGFNGMVATDYTAIMELSNHGVGDSATVAKKALVAGNDMDMVSEYFLDHLKKLVQEKKLDVSYIDLACRRVLESKYKLGLFDDPYRNISQARADKEIMNAQKLQLALEAARKSMVLLKNDNQVLPLKANQKIAFVGPMIKNQRDLIGNWSAAGDPKKAVTLWDALQKQYPNNEFTYAKGCNVLDDPALIGRLNPHDAQIVADPKSPADLIKDAVDVAKDADVVVAFVGEPFGMSGEAASRSDISLPSNQVELLKALRATGKPVVLVLMNGRPLTLQWENDNMAAILETWYGGTKAGDAIADVLFGKYNPSGKLSMTFPRSVGQIPIYYSAKSTGRPIDEKQKYTSKYLDIPNTPLYAFGHGLSYTTFAYGDVTLNKIAIKNNESLTATINVRNTGKYDGEETVQLYIRDMVGSVTRPMKELKGFQKIFLKAGESKDVTFTISGADLKFYDIDMKFTNEPGDYKVFIGTSSDNVKEADFKLL</sequence>
<reference evidence="12 13" key="1">
    <citation type="submission" date="2019-01" db="EMBL/GenBank/DDBJ databases">
        <authorList>
            <person name="Chen W.-M."/>
        </authorList>
    </citation>
    <scope>NUCLEOTIDE SEQUENCE [LARGE SCALE GENOMIC DNA]</scope>
    <source>
        <strain evidence="12 13">YBJ-36</strain>
    </source>
</reference>
<dbReference type="GO" id="GO:0009251">
    <property type="term" value="P:glucan catabolic process"/>
    <property type="evidence" value="ECO:0007669"/>
    <property type="project" value="TreeGrafter"/>
</dbReference>
<name>A0A437MKZ8_9SPHI</name>
<dbReference type="RefSeq" id="WP_127706812.1">
    <property type="nucleotide sequence ID" value="NZ_SACK01000008.1"/>
</dbReference>
<dbReference type="SUPFAM" id="SSF52279">
    <property type="entry name" value="Beta-D-glucan exohydrolase, C-terminal domain"/>
    <property type="match status" value="1"/>
</dbReference>
<evidence type="ECO:0000259" key="11">
    <source>
        <dbReference type="SMART" id="SM01217"/>
    </source>
</evidence>
<organism evidence="12 13">
    <name type="scientific">Mucilaginibacter limnophilus</name>
    <dbReference type="NCBI Taxonomy" id="1932778"/>
    <lineage>
        <taxon>Bacteria</taxon>
        <taxon>Pseudomonadati</taxon>
        <taxon>Bacteroidota</taxon>
        <taxon>Sphingobacteriia</taxon>
        <taxon>Sphingobacteriales</taxon>
        <taxon>Sphingobacteriaceae</taxon>
        <taxon>Mucilaginibacter</taxon>
    </lineage>
</organism>
<comment type="caution">
    <text evidence="12">The sequence shown here is derived from an EMBL/GenBank/DDBJ whole genome shotgun (WGS) entry which is preliminary data.</text>
</comment>
<comment type="similarity">
    <text evidence="3">Belongs to the glycosyl hydrolase 3 family.</text>
</comment>
<dbReference type="PRINTS" id="PR00133">
    <property type="entry name" value="GLHYDRLASE3"/>
</dbReference>
<dbReference type="InterPro" id="IPR026891">
    <property type="entry name" value="Fn3-like"/>
</dbReference>
<evidence type="ECO:0000256" key="9">
    <source>
        <dbReference type="ARBA" id="ARBA00067498"/>
    </source>
</evidence>
<dbReference type="FunFam" id="2.60.40.10:FF:000495">
    <property type="entry name" value="Periplasmic beta-glucosidase"/>
    <property type="match status" value="1"/>
</dbReference>
<evidence type="ECO:0000256" key="6">
    <source>
        <dbReference type="ARBA" id="ARBA00022764"/>
    </source>
</evidence>
<dbReference type="InterPro" id="IPR036962">
    <property type="entry name" value="Glyco_hydro_3_N_sf"/>
</dbReference>
<evidence type="ECO:0000256" key="2">
    <source>
        <dbReference type="ARBA" id="ARBA00004418"/>
    </source>
</evidence>
<protein>
    <recommendedName>
        <fullName evidence="9">Periplasmic beta-glucosidase</fullName>
        <ecNumber evidence="4">3.2.1.21</ecNumber>
    </recommendedName>
</protein>
<dbReference type="AlphaFoldDB" id="A0A437MKZ8"/>
<evidence type="ECO:0000256" key="4">
    <source>
        <dbReference type="ARBA" id="ARBA00012744"/>
    </source>
</evidence>
<keyword evidence="7" id="KW-0378">Hydrolase</keyword>
<dbReference type="InterPro" id="IPR036881">
    <property type="entry name" value="Glyco_hydro_3_C_sf"/>
</dbReference>
<dbReference type="FunFam" id="3.40.50.1700:FF:000004">
    <property type="entry name" value="Periplasmic beta-glucosidase"/>
    <property type="match status" value="1"/>
</dbReference>
<keyword evidence="8" id="KW-0326">Glycosidase</keyword>
<dbReference type="InterPro" id="IPR001764">
    <property type="entry name" value="Glyco_hydro_3_N"/>
</dbReference>
<dbReference type="Gene3D" id="2.60.40.10">
    <property type="entry name" value="Immunoglobulins"/>
    <property type="match status" value="1"/>
</dbReference>
<dbReference type="NCBIfam" id="NF011678">
    <property type="entry name" value="PRK15098.1"/>
    <property type="match status" value="1"/>
</dbReference>
<evidence type="ECO:0000256" key="8">
    <source>
        <dbReference type="ARBA" id="ARBA00023295"/>
    </source>
</evidence>
<dbReference type="Pfam" id="PF01915">
    <property type="entry name" value="Glyco_hydro_3_C"/>
    <property type="match status" value="1"/>
</dbReference>
<evidence type="ECO:0000256" key="1">
    <source>
        <dbReference type="ARBA" id="ARBA00000448"/>
    </source>
</evidence>
<comment type="subcellular location">
    <subcellularLocation>
        <location evidence="2">Periplasm</location>
    </subcellularLocation>
</comment>
<dbReference type="Gene3D" id="3.20.20.300">
    <property type="entry name" value="Glycoside hydrolase, family 3, N-terminal domain"/>
    <property type="match status" value="1"/>
</dbReference>
<feature type="domain" description="Fibronectin type III-like" evidence="11">
    <location>
        <begin position="677"/>
        <end position="746"/>
    </location>
</feature>
<dbReference type="PANTHER" id="PTHR30620">
    <property type="entry name" value="PERIPLASMIC BETA-GLUCOSIDASE-RELATED"/>
    <property type="match status" value="1"/>
</dbReference>
<dbReference type="Proteomes" id="UP000282759">
    <property type="component" value="Unassembled WGS sequence"/>
</dbReference>
<feature type="signal peptide" evidence="10">
    <location>
        <begin position="1"/>
        <end position="21"/>
    </location>
</feature>
<keyword evidence="6" id="KW-0574">Periplasm</keyword>
<dbReference type="GO" id="GO:0042597">
    <property type="term" value="C:periplasmic space"/>
    <property type="evidence" value="ECO:0007669"/>
    <property type="project" value="UniProtKB-SubCell"/>
</dbReference>
<gene>
    <name evidence="12" type="primary">bglX</name>
    <name evidence="12" type="ORF">EOD41_16150</name>
</gene>
<evidence type="ECO:0000313" key="13">
    <source>
        <dbReference type="Proteomes" id="UP000282759"/>
    </source>
</evidence>
<evidence type="ECO:0000256" key="5">
    <source>
        <dbReference type="ARBA" id="ARBA00022729"/>
    </source>
</evidence>
<evidence type="ECO:0000256" key="7">
    <source>
        <dbReference type="ARBA" id="ARBA00022801"/>
    </source>
</evidence>
<dbReference type="InterPro" id="IPR013783">
    <property type="entry name" value="Ig-like_fold"/>
</dbReference>
<keyword evidence="13" id="KW-1185">Reference proteome</keyword>
<dbReference type="SUPFAM" id="SSF51445">
    <property type="entry name" value="(Trans)glycosidases"/>
    <property type="match status" value="1"/>
</dbReference>
<accession>A0A437MKZ8</accession>
<evidence type="ECO:0000256" key="3">
    <source>
        <dbReference type="ARBA" id="ARBA00005336"/>
    </source>
</evidence>
<dbReference type="OrthoDB" id="9758670at2"/>
<keyword evidence="5 10" id="KW-0732">Signal</keyword>
<feature type="chain" id="PRO_5018983807" description="Periplasmic beta-glucosidase" evidence="10">
    <location>
        <begin position="22"/>
        <end position="757"/>
    </location>
</feature>
<comment type="catalytic activity">
    <reaction evidence="1">
        <text>Hydrolysis of terminal, non-reducing beta-D-glucosyl residues with release of beta-D-glucose.</text>
        <dbReference type="EC" id="3.2.1.21"/>
    </reaction>
</comment>
<dbReference type="FunFam" id="3.20.20.300:FF:000005">
    <property type="entry name" value="Periplasmic beta-glucosidase"/>
    <property type="match status" value="1"/>
</dbReference>
<dbReference type="SMART" id="SM01217">
    <property type="entry name" value="Fn3_like"/>
    <property type="match status" value="1"/>
</dbReference>
<dbReference type="GO" id="GO:0008422">
    <property type="term" value="F:beta-glucosidase activity"/>
    <property type="evidence" value="ECO:0007669"/>
    <property type="project" value="UniProtKB-EC"/>
</dbReference>